<dbReference type="AlphaFoldDB" id="A0A3S2NUC9"/>
<organism evidence="7 8">
    <name type="scientific">Oryzias javanicus</name>
    <name type="common">Javanese ricefish</name>
    <name type="synonym">Aplocheilus javanicus</name>
    <dbReference type="NCBI Taxonomy" id="123683"/>
    <lineage>
        <taxon>Eukaryota</taxon>
        <taxon>Metazoa</taxon>
        <taxon>Chordata</taxon>
        <taxon>Craniata</taxon>
        <taxon>Vertebrata</taxon>
        <taxon>Euteleostomi</taxon>
        <taxon>Actinopterygii</taxon>
        <taxon>Neopterygii</taxon>
        <taxon>Teleostei</taxon>
        <taxon>Neoteleostei</taxon>
        <taxon>Acanthomorphata</taxon>
        <taxon>Ovalentaria</taxon>
        <taxon>Atherinomorphae</taxon>
        <taxon>Beloniformes</taxon>
        <taxon>Adrianichthyidae</taxon>
        <taxon>Oryziinae</taxon>
        <taxon>Oryzias</taxon>
    </lineage>
</organism>
<dbReference type="GO" id="GO:1990404">
    <property type="term" value="F:NAD+-protein mono-ADP-ribosyltransferase activity"/>
    <property type="evidence" value="ECO:0007669"/>
    <property type="project" value="TreeGrafter"/>
</dbReference>
<dbReference type="GO" id="GO:0003950">
    <property type="term" value="F:NAD+ poly-ADP-ribosyltransferase activity"/>
    <property type="evidence" value="ECO:0007669"/>
    <property type="project" value="UniProtKB-UniRule"/>
</dbReference>
<proteinExistence type="inferred from homology"/>
<dbReference type="SUPFAM" id="SSF56399">
    <property type="entry name" value="ADP-ribosylation"/>
    <property type="match status" value="1"/>
</dbReference>
<sequence>MWSYGGVEDMDTSDTPWCWFYLADCGRWHQFEEDVNGSISSEDLEKFYLRGPKEVLRNSCQSTMIDFSAMLQTDLATGRQRRIKRDYGIKRSCSCFSAPPVFWERTDPSKAYQLIPLSEVTAEYQTVRNYVVQEGLLNKTITALYRIQNFDLWEIFCRKRKQLMRLHGVQQIPERHLFHGTDVKNVHNICKYNFDLHLAGQHGHAYGTGR</sequence>
<dbReference type="InterPro" id="IPR051712">
    <property type="entry name" value="ARTD-AVP"/>
</dbReference>
<dbReference type="GO" id="GO:0005634">
    <property type="term" value="C:nucleus"/>
    <property type="evidence" value="ECO:0007669"/>
    <property type="project" value="UniProtKB-SubCell"/>
</dbReference>
<evidence type="ECO:0000313" key="8">
    <source>
        <dbReference type="Proteomes" id="UP000283210"/>
    </source>
</evidence>
<dbReference type="InterPro" id="IPR004170">
    <property type="entry name" value="WWE_dom"/>
</dbReference>
<evidence type="ECO:0000313" key="7">
    <source>
        <dbReference type="EMBL" id="RVE56742.1"/>
    </source>
</evidence>
<dbReference type="Gene3D" id="3.90.228.10">
    <property type="match status" value="1"/>
</dbReference>
<evidence type="ECO:0000256" key="3">
    <source>
        <dbReference type="ARBA" id="ARBA00024347"/>
    </source>
</evidence>
<dbReference type="EC" id="2.4.2.-" evidence="4"/>
<protein>
    <recommendedName>
        <fullName evidence="4">Poly [ADP-ribose] polymerase</fullName>
        <shortName evidence="4">PARP</shortName>
        <ecNumber evidence="4">2.4.2.-</ecNumber>
    </recommendedName>
</protein>
<dbReference type="PANTHER" id="PTHR45740">
    <property type="entry name" value="POLY [ADP-RIBOSE] POLYMERASE"/>
    <property type="match status" value="1"/>
</dbReference>
<evidence type="ECO:0000256" key="1">
    <source>
        <dbReference type="ARBA" id="ARBA00004123"/>
    </source>
</evidence>
<dbReference type="SUPFAM" id="SSF117839">
    <property type="entry name" value="WWE domain"/>
    <property type="match status" value="1"/>
</dbReference>
<dbReference type="Proteomes" id="UP000283210">
    <property type="component" value="Chromosome 23"/>
</dbReference>
<gene>
    <name evidence="7" type="ORF">OJAV_G00223970</name>
</gene>
<comment type="similarity">
    <text evidence="3">Belongs to the ARTD/PARP family.</text>
</comment>
<dbReference type="PANTHER" id="PTHR45740:SF4">
    <property type="entry name" value="PROTEIN MONO-ADP-RIBOSYLTRANSFERASE PARP11"/>
    <property type="match status" value="1"/>
</dbReference>
<dbReference type="Pfam" id="PF00644">
    <property type="entry name" value="PARP"/>
    <property type="match status" value="1"/>
</dbReference>
<keyword evidence="4" id="KW-0328">Glycosyltransferase</keyword>
<keyword evidence="4" id="KW-0520">NAD</keyword>
<evidence type="ECO:0000256" key="2">
    <source>
        <dbReference type="ARBA" id="ARBA00023242"/>
    </source>
</evidence>
<dbReference type="PROSITE" id="PS50918">
    <property type="entry name" value="WWE"/>
    <property type="match status" value="1"/>
</dbReference>
<dbReference type="Pfam" id="PF02825">
    <property type="entry name" value="WWE"/>
    <property type="match status" value="1"/>
</dbReference>
<feature type="domain" description="PARP catalytic" evidence="6">
    <location>
        <begin position="99"/>
        <end position="210"/>
    </location>
</feature>
<evidence type="ECO:0000259" key="6">
    <source>
        <dbReference type="PROSITE" id="PS51059"/>
    </source>
</evidence>
<keyword evidence="2" id="KW-0539">Nucleus</keyword>
<dbReference type="PROSITE" id="PS51059">
    <property type="entry name" value="PARP_CATALYTIC"/>
    <property type="match status" value="1"/>
</dbReference>
<comment type="subcellular location">
    <subcellularLocation>
        <location evidence="1">Nucleus</location>
    </subcellularLocation>
</comment>
<dbReference type="EMBL" id="CM012459">
    <property type="protein sequence ID" value="RVE56742.1"/>
    <property type="molecule type" value="Genomic_DNA"/>
</dbReference>
<reference evidence="7 8" key="2">
    <citation type="submission" date="2019-01" db="EMBL/GenBank/DDBJ databases">
        <title>A chromosome length genome reference of the Java medaka (oryzias javanicus).</title>
        <authorList>
            <person name="Herpin A."/>
            <person name="Takehana Y."/>
            <person name="Naruse K."/>
            <person name="Ansai S."/>
            <person name="Kawaguchi M."/>
        </authorList>
    </citation>
    <scope>NUCLEOTIDE SEQUENCE [LARGE SCALE GENOMIC DNA]</scope>
    <source>
        <strain evidence="7">RS831</strain>
        <tissue evidence="7">Whole body</tissue>
    </source>
</reference>
<dbReference type="Gene3D" id="3.30.720.50">
    <property type="match status" value="1"/>
</dbReference>
<dbReference type="InterPro" id="IPR037197">
    <property type="entry name" value="WWE_dom_sf"/>
</dbReference>
<evidence type="ECO:0000256" key="4">
    <source>
        <dbReference type="RuleBase" id="RU362114"/>
    </source>
</evidence>
<keyword evidence="8" id="KW-1185">Reference proteome</keyword>
<reference evidence="7 8" key="1">
    <citation type="submission" date="2018-11" db="EMBL/GenBank/DDBJ databases">
        <authorList>
            <person name="Lopez-Roques C."/>
            <person name="Donnadieu C."/>
            <person name="Bouchez O."/>
            <person name="Klopp C."/>
            <person name="Cabau C."/>
            <person name="Zahm M."/>
        </authorList>
    </citation>
    <scope>NUCLEOTIDE SEQUENCE [LARGE SCALE GENOMIC DNA]</scope>
    <source>
        <strain evidence="7">RS831</strain>
        <tissue evidence="7">Whole body</tissue>
    </source>
</reference>
<feature type="domain" description="WWE" evidence="5">
    <location>
        <begin position="5"/>
        <end position="85"/>
    </location>
</feature>
<dbReference type="OrthoDB" id="6133115at2759"/>
<accession>A0A3S2NUC9</accession>
<evidence type="ECO:0000259" key="5">
    <source>
        <dbReference type="PROSITE" id="PS50918"/>
    </source>
</evidence>
<dbReference type="InterPro" id="IPR012317">
    <property type="entry name" value="Poly(ADP-ribose)pol_cat_dom"/>
</dbReference>
<keyword evidence="4" id="KW-0808">Transferase</keyword>
<name>A0A3S2NUC9_ORYJA</name>